<sequence length="297" mass="33385">MKKNKILQGSAIAAGIFTAVTVWQNVSVKITRYHIYSQNLPTNFNDFRIVLLSDIHSRNFGLGQKALVNRVRRMHPNLILISGDWVDSKHGKLSTCVEQAKLLKQIAPVWAIYGNHEIRKIRKTGVDTMHKALCDAGVHFLHTSGTHIQKENSYINLIGIEDDVQLSERARKKKQIESVKTMLSRVMHGILPDEFTILMAHHPEFIDIYSNEPIDLVVSGHAHGGQVRIPFVGGVIAPNQGLFPRYTSGKHCKNNTQMVISRGIGGFKPVRIFNQPEIVVISLHKGCAKQRKKLVKN</sequence>
<dbReference type="InterPro" id="IPR051158">
    <property type="entry name" value="Metallophosphoesterase_sf"/>
</dbReference>
<evidence type="ECO:0000313" key="4">
    <source>
        <dbReference type="EMBL" id="HIV61637.1"/>
    </source>
</evidence>
<dbReference type="GO" id="GO:0046872">
    <property type="term" value="F:metal ion binding"/>
    <property type="evidence" value="ECO:0007669"/>
    <property type="project" value="UniProtKB-KW"/>
</dbReference>
<reference evidence="4" key="1">
    <citation type="journal article" date="2021" name="PeerJ">
        <title>Extensive microbial diversity within the chicken gut microbiome revealed by metagenomics and culture.</title>
        <authorList>
            <person name="Gilroy R."/>
            <person name="Ravi A."/>
            <person name="Getino M."/>
            <person name="Pursley I."/>
            <person name="Horton D.L."/>
            <person name="Alikhan N.F."/>
            <person name="Baker D."/>
            <person name="Gharbi K."/>
            <person name="Hall N."/>
            <person name="Watson M."/>
            <person name="Adriaenssens E.M."/>
            <person name="Foster-Nyarko E."/>
            <person name="Jarju S."/>
            <person name="Secka A."/>
            <person name="Antonio M."/>
            <person name="Oren A."/>
            <person name="Chaudhuri R.R."/>
            <person name="La Ragione R."/>
            <person name="Hildebrand F."/>
            <person name="Pallen M.J."/>
        </authorList>
    </citation>
    <scope>NUCLEOTIDE SEQUENCE</scope>
    <source>
        <strain evidence="4">CHK193-4272</strain>
    </source>
</reference>
<dbReference type="GO" id="GO:0009245">
    <property type="term" value="P:lipid A biosynthetic process"/>
    <property type="evidence" value="ECO:0007669"/>
    <property type="project" value="TreeGrafter"/>
</dbReference>
<dbReference type="Gene3D" id="3.60.21.10">
    <property type="match status" value="1"/>
</dbReference>
<accession>A0A9D1PGM0</accession>
<dbReference type="GO" id="GO:0008758">
    <property type="term" value="F:UDP-2,3-diacylglucosamine hydrolase activity"/>
    <property type="evidence" value="ECO:0007669"/>
    <property type="project" value="TreeGrafter"/>
</dbReference>
<dbReference type="InterPro" id="IPR029052">
    <property type="entry name" value="Metallo-depent_PP-like"/>
</dbReference>
<comment type="caution">
    <text evidence="4">The sequence shown here is derived from an EMBL/GenBank/DDBJ whole genome shotgun (WGS) entry which is preliminary data.</text>
</comment>
<dbReference type="SUPFAM" id="SSF56300">
    <property type="entry name" value="Metallo-dependent phosphatases"/>
    <property type="match status" value="1"/>
</dbReference>
<reference evidence="4" key="2">
    <citation type="submission" date="2021-04" db="EMBL/GenBank/DDBJ databases">
        <authorList>
            <person name="Gilroy R."/>
        </authorList>
    </citation>
    <scope>NUCLEOTIDE SEQUENCE</scope>
    <source>
        <strain evidence="4">CHK193-4272</strain>
    </source>
</reference>
<evidence type="ECO:0000259" key="3">
    <source>
        <dbReference type="Pfam" id="PF00149"/>
    </source>
</evidence>
<dbReference type="GO" id="GO:0016020">
    <property type="term" value="C:membrane"/>
    <property type="evidence" value="ECO:0007669"/>
    <property type="project" value="GOC"/>
</dbReference>
<dbReference type="InterPro" id="IPR004843">
    <property type="entry name" value="Calcineurin-like_PHP"/>
</dbReference>
<dbReference type="Proteomes" id="UP000886808">
    <property type="component" value="Unassembled WGS sequence"/>
</dbReference>
<keyword evidence="2" id="KW-0378">Hydrolase</keyword>
<dbReference type="PANTHER" id="PTHR31302">
    <property type="entry name" value="TRANSMEMBRANE PROTEIN WITH METALLOPHOSPHOESTERASE DOMAIN-RELATED"/>
    <property type="match status" value="1"/>
</dbReference>
<protein>
    <submittedName>
        <fullName evidence="4">Metallophosphoesterase</fullName>
    </submittedName>
</protein>
<evidence type="ECO:0000256" key="1">
    <source>
        <dbReference type="ARBA" id="ARBA00022723"/>
    </source>
</evidence>
<dbReference type="Pfam" id="PF00149">
    <property type="entry name" value="Metallophos"/>
    <property type="match status" value="1"/>
</dbReference>
<dbReference type="PANTHER" id="PTHR31302:SF31">
    <property type="entry name" value="PHOSPHODIESTERASE YAEI"/>
    <property type="match status" value="1"/>
</dbReference>
<name>A0A9D1PGM0_9FIRM</name>
<keyword evidence="1" id="KW-0479">Metal-binding</keyword>
<dbReference type="AlphaFoldDB" id="A0A9D1PGM0"/>
<evidence type="ECO:0000313" key="5">
    <source>
        <dbReference type="Proteomes" id="UP000886808"/>
    </source>
</evidence>
<feature type="domain" description="Calcineurin-like phosphoesterase" evidence="3">
    <location>
        <begin position="47"/>
        <end position="224"/>
    </location>
</feature>
<dbReference type="EMBL" id="DXIE01000016">
    <property type="protein sequence ID" value="HIV61637.1"/>
    <property type="molecule type" value="Genomic_DNA"/>
</dbReference>
<evidence type="ECO:0000256" key="2">
    <source>
        <dbReference type="ARBA" id="ARBA00022801"/>
    </source>
</evidence>
<gene>
    <name evidence="4" type="ORF">H9746_02140</name>
</gene>
<proteinExistence type="predicted"/>
<organism evidence="4 5">
    <name type="scientific">Candidatus Butyricicoccus avistercoris</name>
    <dbReference type="NCBI Taxonomy" id="2838518"/>
    <lineage>
        <taxon>Bacteria</taxon>
        <taxon>Bacillati</taxon>
        <taxon>Bacillota</taxon>
        <taxon>Clostridia</taxon>
        <taxon>Eubacteriales</taxon>
        <taxon>Butyricicoccaceae</taxon>
        <taxon>Butyricicoccus</taxon>
    </lineage>
</organism>